<feature type="domain" description="RRM" evidence="5">
    <location>
        <begin position="45"/>
        <end position="120"/>
    </location>
</feature>
<evidence type="ECO:0000256" key="1">
    <source>
        <dbReference type="ARBA" id="ARBA00022884"/>
    </source>
</evidence>
<feature type="transmembrane region" description="Helical" evidence="4">
    <location>
        <begin position="202"/>
        <end position="223"/>
    </location>
</feature>
<dbReference type="InterPro" id="IPR012677">
    <property type="entry name" value="Nucleotide-bd_a/b_plait_sf"/>
</dbReference>
<dbReference type="Gene3D" id="3.30.70.330">
    <property type="match status" value="1"/>
</dbReference>
<dbReference type="InterPro" id="IPR050886">
    <property type="entry name" value="RNA-binding_reg"/>
</dbReference>
<dbReference type="CDD" id="cd00590">
    <property type="entry name" value="RRM_SF"/>
    <property type="match status" value="1"/>
</dbReference>
<evidence type="ECO:0000313" key="6">
    <source>
        <dbReference type="EMBL" id="VFU61319.1"/>
    </source>
</evidence>
<dbReference type="AlphaFoldDB" id="A0A6N2N394"/>
<reference evidence="6" key="1">
    <citation type="submission" date="2019-03" db="EMBL/GenBank/DDBJ databases">
        <authorList>
            <person name="Mank J."/>
            <person name="Almeida P."/>
        </authorList>
    </citation>
    <scope>NUCLEOTIDE SEQUENCE</scope>
    <source>
        <strain evidence="6">78183</strain>
    </source>
</reference>
<dbReference type="GO" id="GO:0003723">
    <property type="term" value="F:RNA binding"/>
    <property type="evidence" value="ECO:0007669"/>
    <property type="project" value="UniProtKB-UniRule"/>
</dbReference>
<sequence length="235" mass="26123">MMSRKRHRSNFTLHDRPAPYPKRRPPPPPSQPIEVKPSTKPPPPPAVVVRDLPRDCSVLDLKSRFAIYGEISRIRIDRDGNGYITYRSKDSAEAAITASLDASSGIAIDSKKVRVSWAADPLVQWREGVGAGSRKDCGSPPPSSSKLLRGGIPLSRHGRGFGAFDPKIAPATMTMMTSSVLPASMLWPNLPTLNLHPFNLCLILYCQAYMIISLIIQCEFWFLNLDQEWWSVGKD</sequence>
<dbReference type="InterPro" id="IPR000504">
    <property type="entry name" value="RRM_dom"/>
</dbReference>
<evidence type="ECO:0000256" key="4">
    <source>
        <dbReference type="SAM" id="Phobius"/>
    </source>
</evidence>
<accession>A0A6N2N394</accession>
<feature type="region of interest" description="Disordered" evidence="3">
    <location>
        <begin position="130"/>
        <end position="153"/>
    </location>
</feature>
<dbReference type="GO" id="GO:0005634">
    <property type="term" value="C:nucleus"/>
    <property type="evidence" value="ECO:0007669"/>
    <property type="project" value="TreeGrafter"/>
</dbReference>
<dbReference type="GO" id="GO:0005739">
    <property type="term" value="C:mitochondrion"/>
    <property type="evidence" value="ECO:0007669"/>
    <property type="project" value="TreeGrafter"/>
</dbReference>
<proteinExistence type="predicted"/>
<keyword evidence="4" id="KW-0812">Transmembrane</keyword>
<feature type="region of interest" description="Disordered" evidence="3">
    <location>
        <begin position="1"/>
        <end position="45"/>
    </location>
</feature>
<evidence type="ECO:0000256" key="3">
    <source>
        <dbReference type="SAM" id="MobiDB-lite"/>
    </source>
</evidence>
<name>A0A6N2N394_SALVM</name>
<dbReference type="InterPro" id="IPR035979">
    <property type="entry name" value="RBD_domain_sf"/>
</dbReference>
<dbReference type="SMART" id="SM00360">
    <property type="entry name" value="RRM"/>
    <property type="match status" value="1"/>
</dbReference>
<keyword evidence="4" id="KW-0472">Membrane</keyword>
<dbReference type="SUPFAM" id="SSF54928">
    <property type="entry name" value="RNA-binding domain, RBD"/>
    <property type="match status" value="1"/>
</dbReference>
<gene>
    <name evidence="6" type="ORF">SVIM_LOCUS458757</name>
</gene>
<keyword evidence="4" id="KW-1133">Transmembrane helix</keyword>
<organism evidence="6">
    <name type="scientific">Salix viminalis</name>
    <name type="common">Common osier</name>
    <name type="synonym">Basket willow</name>
    <dbReference type="NCBI Taxonomy" id="40686"/>
    <lineage>
        <taxon>Eukaryota</taxon>
        <taxon>Viridiplantae</taxon>
        <taxon>Streptophyta</taxon>
        <taxon>Embryophyta</taxon>
        <taxon>Tracheophyta</taxon>
        <taxon>Spermatophyta</taxon>
        <taxon>Magnoliopsida</taxon>
        <taxon>eudicotyledons</taxon>
        <taxon>Gunneridae</taxon>
        <taxon>Pentapetalae</taxon>
        <taxon>rosids</taxon>
        <taxon>fabids</taxon>
        <taxon>Malpighiales</taxon>
        <taxon>Salicaceae</taxon>
        <taxon>Saliceae</taxon>
        <taxon>Salix</taxon>
    </lineage>
</organism>
<evidence type="ECO:0000256" key="2">
    <source>
        <dbReference type="PROSITE-ProRule" id="PRU00176"/>
    </source>
</evidence>
<dbReference type="PANTHER" id="PTHR48024">
    <property type="entry name" value="GEO13361P1-RELATED"/>
    <property type="match status" value="1"/>
</dbReference>
<dbReference type="PANTHER" id="PTHR48024:SF48">
    <property type="entry name" value="RRM DOMAIN-CONTAINING PROTEIN"/>
    <property type="match status" value="1"/>
</dbReference>
<dbReference type="Pfam" id="PF00076">
    <property type="entry name" value="RRM_1"/>
    <property type="match status" value="1"/>
</dbReference>
<protein>
    <recommendedName>
        <fullName evidence="5">RRM domain-containing protein</fullName>
    </recommendedName>
</protein>
<keyword evidence="1 2" id="KW-0694">RNA-binding</keyword>
<evidence type="ECO:0000259" key="5">
    <source>
        <dbReference type="PROSITE" id="PS50102"/>
    </source>
</evidence>
<dbReference type="PROSITE" id="PS50102">
    <property type="entry name" value="RRM"/>
    <property type="match status" value="1"/>
</dbReference>
<dbReference type="EMBL" id="CAADRP010002107">
    <property type="protein sequence ID" value="VFU61319.1"/>
    <property type="molecule type" value="Genomic_DNA"/>
</dbReference>